<reference evidence="6 7" key="1">
    <citation type="submission" date="2017-04" db="EMBL/GenBank/DDBJ databases">
        <title>Genome sequencing of [Candida] sorbophila.</title>
        <authorList>
            <person name="Ahn J.O."/>
        </authorList>
    </citation>
    <scope>NUCLEOTIDE SEQUENCE [LARGE SCALE GENOMIC DNA]</scope>
    <source>
        <strain evidence="6 7">DS02</strain>
    </source>
</reference>
<dbReference type="GO" id="GO:0016020">
    <property type="term" value="C:membrane"/>
    <property type="evidence" value="ECO:0007669"/>
    <property type="project" value="UniProtKB-SubCell"/>
</dbReference>
<organism evidence="6 7">
    <name type="scientific">Wickerhamiella sorbophila</name>
    <dbReference type="NCBI Taxonomy" id="45607"/>
    <lineage>
        <taxon>Eukaryota</taxon>
        <taxon>Fungi</taxon>
        <taxon>Dikarya</taxon>
        <taxon>Ascomycota</taxon>
        <taxon>Saccharomycotina</taxon>
        <taxon>Dipodascomycetes</taxon>
        <taxon>Dipodascales</taxon>
        <taxon>Trichomonascaceae</taxon>
        <taxon>Wickerhamiella</taxon>
    </lineage>
</organism>
<proteinExistence type="predicted"/>
<dbReference type="Gene3D" id="1.50.40.10">
    <property type="entry name" value="Mitochondrial carrier domain"/>
    <property type="match status" value="1"/>
</dbReference>
<feature type="transmembrane region" description="Helical" evidence="5">
    <location>
        <begin position="212"/>
        <end position="234"/>
    </location>
</feature>
<dbReference type="AlphaFoldDB" id="A0A2T0FN46"/>
<dbReference type="EMBL" id="NDIQ01000022">
    <property type="protein sequence ID" value="PRT56404.1"/>
    <property type="molecule type" value="Genomic_DNA"/>
</dbReference>
<keyword evidence="4 5" id="KW-0472">Membrane</keyword>
<dbReference type="InterPro" id="IPR023395">
    <property type="entry name" value="MCP_dom_sf"/>
</dbReference>
<keyword evidence="2 5" id="KW-0812">Transmembrane</keyword>
<comment type="subcellular location">
    <subcellularLocation>
        <location evidence="1">Membrane</location>
    </subcellularLocation>
</comment>
<comment type="caution">
    <text evidence="6">The sequence shown here is derived from an EMBL/GenBank/DDBJ whole genome shotgun (WGS) entry which is preliminary data.</text>
</comment>
<name>A0A2T0FN46_9ASCO</name>
<dbReference type="Proteomes" id="UP000238350">
    <property type="component" value="Unassembled WGS sequence"/>
</dbReference>
<gene>
    <name evidence="6" type="ORF">B9G98_04024</name>
</gene>
<keyword evidence="3 5" id="KW-1133">Transmembrane helix</keyword>
<evidence type="ECO:0000256" key="1">
    <source>
        <dbReference type="ARBA" id="ARBA00004370"/>
    </source>
</evidence>
<accession>A0A2T0FN46</accession>
<feature type="transmembrane region" description="Helical" evidence="5">
    <location>
        <begin position="180"/>
        <end position="200"/>
    </location>
</feature>
<dbReference type="GeneID" id="36517772"/>
<dbReference type="STRING" id="45607.A0A2T0FN46"/>
<dbReference type="OrthoDB" id="77989at2759"/>
<dbReference type="RefSeq" id="XP_024666349.1">
    <property type="nucleotide sequence ID" value="XM_024810581.1"/>
</dbReference>
<evidence type="ECO:0000256" key="4">
    <source>
        <dbReference type="ARBA" id="ARBA00023136"/>
    </source>
</evidence>
<sequence length="397" mass="43660">MNYRPYYDPETFASPVAVTTSLPGQAKLRTEFDFDYLDDLNQSPVGQVGLSIAKFYSRMVVVQPFDVAKFLVQVSDVGNRGGAQLYEDELEDSDEEEIDYFLDTSSPTPRQITLKSAKLRKLTKEMQLVKSDPALSAFPEATPVQNAYIWNMISLVAEKEGPVGMWKAMHTSCLYQASKGLLYAWLCGLLSSLVGVQDPLILDVLQSPDPLMAVAVTTVASGLAAALLAPLAVIRARFIVTVMQIGPRSLRGALLGLKSIVGPVSVAVPSAASSSIIQLVDSATPYLLFKHWNIDQFRYRGMYHCMVLCSKLLALAFKIPLDTFANRAAVASQNLDPKTLIVVPRPYNGMLYSLWDIFSGKDSILSLYRGWRPELLGCIGAWGVDAIDVNSAEKERF</sequence>
<evidence type="ECO:0000313" key="7">
    <source>
        <dbReference type="Proteomes" id="UP000238350"/>
    </source>
</evidence>
<evidence type="ECO:0000256" key="3">
    <source>
        <dbReference type="ARBA" id="ARBA00022989"/>
    </source>
</evidence>
<evidence type="ECO:0000256" key="5">
    <source>
        <dbReference type="SAM" id="Phobius"/>
    </source>
</evidence>
<evidence type="ECO:0000313" key="6">
    <source>
        <dbReference type="EMBL" id="PRT56404.1"/>
    </source>
</evidence>
<protein>
    <submittedName>
        <fullName evidence="6">Mitochondrial fusion and transport protein UGO1</fullName>
    </submittedName>
</protein>
<keyword evidence="7" id="KW-1185">Reference proteome</keyword>
<dbReference type="SUPFAM" id="SSF103506">
    <property type="entry name" value="Mitochondrial carrier"/>
    <property type="match status" value="1"/>
</dbReference>
<evidence type="ECO:0000256" key="2">
    <source>
        <dbReference type="ARBA" id="ARBA00022692"/>
    </source>
</evidence>